<dbReference type="InterPro" id="IPR052205">
    <property type="entry name" value="FliO/MopB"/>
</dbReference>
<organism evidence="8 9">
    <name type="scientific">Catenovulum maritimum</name>
    <dbReference type="NCBI Taxonomy" id="1513271"/>
    <lineage>
        <taxon>Bacteria</taxon>
        <taxon>Pseudomonadati</taxon>
        <taxon>Pseudomonadota</taxon>
        <taxon>Gammaproteobacteria</taxon>
        <taxon>Alteromonadales</taxon>
        <taxon>Alteromonadaceae</taxon>
        <taxon>Catenovulum</taxon>
    </lineage>
</organism>
<gene>
    <name evidence="8" type="ORF">XM47_11910</name>
</gene>
<keyword evidence="3 7" id="KW-1133">Transmembrane helix</keyword>
<dbReference type="GO" id="GO:0044781">
    <property type="term" value="P:bacterial-type flagellum organization"/>
    <property type="evidence" value="ECO:0007669"/>
    <property type="project" value="UniProtKB-UniRule"/>
</dbReference>
<keyword evidence="9" id="KW-1185">Reference proteome</keyword>
<protein>
    <recommendedName>
        <fullName evidence="7">Flagellar protein</fullName>
    </recommendedName>
</protein>
<evidence type="ECO:0000256" key="2">
    <source>
        <dbReference type="ARBA" id="ARBA00022692"/>
    </source>
</evidence>
<dbReference type="EMBL" id="LAZL01000018">
    <property type="protein sequence ID" value="KMT64944.1"/>
    <property type="molecule type" value="Genomic_DNA"/>
</dbReference>
<evidence type="ECO:0000313" key="8">
    <source>
        <dbReference type="EMBL" id="KMT64944.1"/>
    </source>
</evidence>
<sequence>MVFPAFAEAPTLATSIPTLLLSLIAMLALIFVLATLVKKTNLGQMKSGAMRVVSVLPLTAREKVILIEVGDKQMLLGVSAQSVNLLKELDEKVTVPETDFRQTMSQFLSKGNKA</sequence>
<keyword evidence="2 7" id="KW-0812">Transmembrane</keyword>
<dbReference type="PANTHER" id="PTHR38766">
    <property type="entry name" value="FLAGELLAR PROTEIN FLIO"/>
    <property type="match status" value="1"/>
</dbReference>
<dbReference type="AlphaFoldDB" id="A0A0J8GUG3"/>
<evidence type="ECO:0000256" key="4">
    <source>
        <dbReference type="ARBA" id="ARBA00023136"/>
    </source>
</evidence>
<dbReference type="GO" id="GO:0005886">
    <property type="term" value="C:plasma membrane"/>
    <property type="evidence" value="ECO:0007669"/>
    <property type="project" value="UniProtKB-SubCell"/>
</dbReference>
<accession>A0A0J8GUG3</accession>
<feature type="transmembrane region" description="Helical" evidence="7">
    <location>
        <begin position="12"/>
        <end position="37"/>
    </location>
</feature>
<keyword evidence="5 7" id="KW-0975">Bacterial flagellum</keyword>
<dbReference type="PANTHER" id="PTHR38766:SF1">
    <property type="entry name" value="FLAGELLAR PROTEIN FLIO"/>
    <property type="match status" value="1"/>
</dbReference>
<evidence type="ECO:0000256" key="1">
    <source>
        <dbReference type="ARBA" id="ARBA00022475"/>
    </source>
</evidence>
<evidence type="ECO:0000256" key="6">
    <source>
        <dbReference type="ARBA" id="ARBA00037937"/>
    </source>
</evidence>
<dbReference type="Pfam" id="PF04347">
    <property type="entry name" value="FliO"/>
    <property type="match status" value="1"/>
</dbReference>
<comment type="subcellular location">
    <subcellularLocation>
        <location evidence="7">Cell membrane</location>
    </subcellularLocation>
    <subcellularLocation>
        <location evidence="7">Bacterial flagellum basal body</location>
    </subcellularLocation>
</comment>
<dbReference type="NCBIfam" id="TIGR03500">
    <property type="entry name" value="FliO_TIGR"/>
    <property type="match status" value="1"/>
</dbReference>
<reference evidence="8 9" key="1">
    <citation type="submission" date="2015-04" db="EMBL/GenBank/DDBJ databases">
        <title>Draft Genome Sequence of the Novel Agar-Digesting Marine Bacterium Q1.</title>
        <authorList>
            <person name="Li Y."/>
            <person name="Li D."/>
            <person name="Chen G."/>
            <person name="Du Z."/>
        </authorList>
    </citation>
    <scope>NUCLEOTIDE SEQUENCE [LARGE SCALE GENOMIC DNA]</scope>
    <source>
        <strain evidence="8 9">Q1</strain>
    </source>
</reference>
<keyword evidence="1 7" id="KW-1003">Cell membrane</keyword>
<dbReference type="InterPro" id="IPR022781">
    <property type="entry name" value="Flagellar_biosynth_FliO"/>
</dbReference>
<dbReference type="GO" id="GO:0009425">
    <property type="term" value="C:bacterial-type flagellum basal body"/>
    <property type="evidence" value="ECO:0007669"/>
    <property type="project" value="UniProtKB-SubCell"/>
</dbReference>
<evidence type="ECO:0000256" key="3">
    <source>
        <dbReference type="ARBA" id="ARBA00022989"/>
    </source>
</evidence>
<evidence type="ECO:0000313" key="9">
    <source>
        <dbReference type="Proteomes" id="UP000037600"/>
    </source>
</evidence>
<comment type="similarity">
    <text evidence="6 7">Belongs to the FliO/MopB family.</text>
</comment>
<proteinExistence type="inferred from homology"/>
<keyword evidence="4 7" id="KW-0472">Membrane</keyword>
<comment type="caution">
    <text evidence="8">The sequence shown here is derived from an EMBL/GenBank/DDBJ whole genome shotgun (WGS) entry which is preliminary data.</text>
</comment>
<evidence type="ECO:0000256" key="5">
    <source>
        <dbReference type="ARBA" id="ARBA00023143"/>
    </source>
</evidence>
<evidence type="ECO:0000256" key="7">
    <source>
        <dbReference type="RuleBase" id="RU362064"/>
    </source>
</evidence>
<dbReference type="STRING" id="1513271.XM47_11910"/>
<dbReference type="Proteomes" id="UP000037600">
    <property type="component" value="Unassembled WGS sequence"/>
</dbReference>
<name>A0A0J8GUG3_9ALTE</name>